<dbReference type="AlphaFoldDB" id="A0A4Y2RYH7"/>
<comment type="caution">
    <text evidence="1">The sequence shown here is derived from an EMBL/GenBank/DDBJ whole genome shotgun (WGS) entry which is preliminary data.</text>
</comment>
<evidence type="ECO:0000313" key="2">
    <source>
        <dbReference type="Proteomes" id="UP000499080"/>
    </source>
</evidence>
<reference evidence="1 2" key="1">
    <citation type="journal article" date="2019" name="Sci. Rep.">
        <title>Orb-weaving spider Araneus ventricosus genome elucidates the spidroin gene catalogue.</title>
        <authorList>
            <person name="Kono N."/>
            <person name="Nakamura H."/>
            <person name="Ohtoshi R."/>
            <person name="Moran D.A.P."/>
            <person name="Shinohara A."/>
            <person name="Yoshida Y."/>
            <person name="Fujiwara M."/>
            <person name="Mori M."/>
            <person name="Tomita M."/>
            <person name="Arakawa K."/>
        </authorList>
    </citation>
    <scope>NUCLEOTIDE SEQUENCE [LARGE SCALE GENOMIC DNA]</scope>
</reference>
<dbReference type="EMBL" id="BGPR01148155">
    <property type="protein sequence ID" value="GBN80289.1"/>
    <property type="molecule type" value="Genomic_DNA"/>
</dbReference>
<gene>
    <name evidence="1" type="ORF">AVEN_240784_1</name>
</gene>
<feature type="non-terminal residue" evidence="1">
    <location>
        <position position="82"/>
    </location>
</feature>
<keyword evidence="2" id="KW-1185">Reference proteome</keyword>
<proteinExistence type="predicted"/>
<accession>A0A4Y2RYH7</accession>
<protein>
    <submittedName>
        <fullName evidence="1">Uncharacterized protein</fullName>
    </submittedName>
</protein>
<organism evidence="1 2">
    <name type="scientific">Araneus ventricosus</name>
    <name type="common">Orbweaver spider</name>
    <name type="synonym">Epeira ventricosa</name>
    <dbReference type="NCBI Taxonomy" id="182803"/>
    <lineage>
        <taxon>Eukaryota</taxon>
        <taxon>Metazoa</taxon>
        <taxon>Ecdysozoa</taxon>
        <taxon>Arthropoda</taxon>
        <taxon>Chelicerata</taxon>
        <taxon>Arachnida</taxon>
        <taxon>Araneae</taxon>
        <taxon>Araneomorphae</taxon>
        <taxon>Entelegynae</taxon>
        <taxon>Araneoidea</taxon>
        <taxon>Araneidae</taxon>
        <taxon>Araneus</taxon>
    </lineage>
</organism>
<name>A0A4Y2RYH7_ARAVE</name>
<sequence>MGRVFDALLNGTRISLVILPTFQASRFHSALFSYTIEAVTGEALNDSSSAPNGSTSIGRFLNSLTLYTSYFRKCGLVPEERK</sequence>
<dbReference type="Proteomes" id="UP000499080">
    <property type="component" value="Unassembled WGS sequence"/>
</dbReference>
<evidence type="ECO:0000313" key="1">
    <source>
        <dbReference type="EMBL" id="GBN80289.1"/>
    </source>
</evidence>